<dbReference type="Proteomes" id="UP000051139">
    <property type="component" value="Unassembled WGS sequence"/>
</dbReference>
<evidence type="ECO:0000256" key="1">
    <source>
        <dbReference type="ARBA" id="ARBA00022737"/>
    </source>
</evidence>
<dbReference type="Gene3D" id="1.10.1790.10">
    <property type="entry name" value="PRD domain"/>
    <property type="match status" value="1"/>
</dbReference>
<dbReference type="STRING" id="348151.IV55_GL001626"/>
<dbReference type="Gene3D" id="3.40.50.2300">
    <property type="match status" value="1"/>
</dbReference>
<reference evidence="3 4" key="1">
    <citation type="journal article" date="2015" name="Genome Announc.">
        <title>Expanding the biotechnology potential of lactobacilli through comparative genomics of 213 strains and associated genera.</title>
        <authorList>
            <person name="Sun Z."/>
            <person name="Harris H.M."/>
            <person name="McCann A."/>
            <person name="Guo C."/>
            <person name="Argimon S."/>
            <person name="Zhang W."/>
            <person name="Yang X."/>
            <person name="Jeffery I.B."/>
            <person name="Cooney J.C."/>
            <person name="Kagawa T.F."/>
            <person name="Liu W."/>
            <person name="Song Y."/>
            <person name="Salvetti E."/>
            <person name="Wrobel A."/>
            <person name="Rasinkangas P."/>
            <person name="Parkhill J."/>
            <person name="Rea M.C."/>
            <person name="O'Sullivan O."/>
            <person name="Ritari J."/>
            <person name="Douillard F.P."/>
            <person name="Paul Ross R."/>
            <person name="Yang R."/>
            <person name="Briner A.E."/>
            <person name="Felis G.E."/>
            <person name="de Vos W.M."/>
            <person name="Barrangou R."/>
            <person name="Klaenhammer T.R."/>
            <person name="Caufield P.W."/>
            <person name="Cui Y."/>
            <person name="Zhang H."/>
            <person name="O'Toole P.W."/>
        </authorList>
    </citation>
    <scope>NUCLEOTIDE SEQUENCE [LARGE SCALE GENOMIC DNA]</scope>
    <source>
        <strain evidence="3 4">DSM 22696</strain>
    </source>
</reference>
<dbReference type="SUPFAM" id="SSF63520">
    <property type="entry name" value="PTS-regulatory domain, PRD"/>
    <property type="match status" value="1"/>
</dbReference>
<keyword evidence="4" id="KW-1185">Reference proteome</keyword>
<feature type="domain" description="PRD" evidence="2">
    <location>
        <begin position="291"/>
        <end position="398"/>
    </location>
</feature>
<dbReference type="InterPro" id="IPR036634">
    <property type="entry name" value="PRD_sf"/>
</dbReference>
<dbReference type="InterPro" id="IPR011608">
    <property type="entry name" value="PRD"/>
</dbReference>
<evidence type="ECO:0000313" key="3">
    <source>
        <dbReference type="EMBL" id="KRN96240.1"/>
    </source>
</evidence>
<dbReference type="PROSITE" id="PS51372">
    <property type="entry name" value="PRD_2"/>
    <property type="match status" value="1"/>
</dbReference>
<organism evidence="3 4">
    <name type="scientific">Furfurilactobacillus siliginis</name>
    <dbReference type="NCBI Taxonomy" id="348151"/>
    <lineage>
        <taxon>Bacteria</taxon>
        <taxon>Bacillati</taxon>
        <taxon>Bacillota</taxon>
        <taxon>Bacilli</taxon>
        <taxon>Lactobacillales</taxon>
        <taxon>Lactobacillaceae</taxon>
        <taxon>Furfurilactobacillus</taxon>
    </lineage>
</organism>
<dbReference type="GO" id="GO:0006355">
    <property type="term" value="P:regulation of DNA-templated transcription"/>
    <property type="evidence" value="ECO:0007669"/>
    <property type="project" value="InterPro"/>
</dbReference>
<accession>A0A0R2L4C5</accession>
<name>A0A0R2L4C5_9LACO</name>
<dbReference type="PATRIC" id="fig|348151.3.peg.1673"/>
<dbReference type="PANTHER" id="PTHR30185:SF12">
    <property type="entry name" value="TRANSCRIPTIONAL REGULATOR MANR"/>
    <property type="match status" value="1"/>
</dbReference>
<dbReference type="EMBL" id="JQCB01000005">
    <property type="protein sequence ID" value="KRN96240.1"/>
    <property type="molecule type" value="Genomic_DNA"/>
</dbReference>
<evidence type="ECO:0000313" key="4">
    <source>
        <dbReference type="Proteomes" id="UP000051139"/>
    </source>
</evidence>
<dbReference type="InterPro" id="IPR050661">
    <property type="entry name" value="BglG_antiterminators"/>
</dbReference>
<proteinExistence type="predicted"/>
<dbReference type="Pfam" id="PF00874">
    <property type="entry name" value="PRD"/>
    <property type="match status" value="1"/>
</dbReference>
<protein>
    <recommendedName>
        <fullName evidence="2">PRD domain-containing protein</fullName>
    </recommendedName>
</protein>
<dbReference type="AlphaFoldDB" id="A0A0R2L4C5"/>
<dbReference type="PANTHER" id="PTHR30185">
    <property type="entry name" value="CRYPTIC BETA-GLUCOSIDE BGL OPERON ANTITERMINATOR"/>
    <property type="match status" value="1"/>
</dbReference>
<evidence type="ECO:0000259" key="2">
    <source>
        <dbReference type="PROSITE" id="PS51372"/>
    </source>
</evidence>
<gene>
    <name evidence="3" type="ORF">IV55_GL001626</name>
</gene>
<keyword evidence="1" id="KW-0677">Repeat</keyword>
<dbReference type="RefSeq" id="WP_225425819.1">
    <property type="nucleotide sequence ID" value="NZ_BJUD01000002.1"/>
</dbReference>
<sequence>MTNYDRDLLNLMLSETGYRSASFYASALKVSQKTIYNHSKNIETFLSDNGLSLERLPRKGFLIVGSEEKKQHVRLTLGNNVSAEQDTTFSPQYRRLYLFAKILFSDRKSYRHYAETFFVSVQSIKKDFDAVSDFLKKNDINLDKTVSSFNDEIKIEQAFRKYLDLYLKHSDLSDEQTSEIFGSTISEIATTFVEDNSQQDSHVQDEYLPISLRESLFIFLNRVKYGLNLTQPENHTVVLDVLKNTDLSNVVFNLTEVYRSSTGVKISGENLRFLYLLLLGHGIRSNPDDFASKHDFTLESKKLIKKISSTLGMKLDNDAELLKVTIYHLIPMIARLNLGLHITDPLKGEISSHYRLIAQAVKTSATGIEEHYQIKLSDDEISLLSLHFLVAVERHRKANNILVVCHAGAEISQYVLLSLQNNLPPHNVLTLISPNELFRMKLSSFDLLVSTTNVTVNSLPTIYISVLPRKEEISPIYWRLVELDHKKSIKAASVTPPTPS</sequence>
<comment type="caution">
    <text evidence="3">The sequence shown here is derived from an EMBL/GenBank/DDBJ whole genome shotgun (WGS) entry which is preliminary data.</text>
</comment>